<dbReference type="EMBL" id="BPLQ01005135">
    <property type="protein sequence ID" value="GIY12841.1"/>
    <property type="molecule type" value="Genomic_DNA"/>
</dbReference>
<evidence type="ECO:0000313" key="2">
    <source>
        <dbReference type="Proteomes" id="UP001054837"/>
    </source>
</evidence>
<comment type="caution">
    <text evidence="1">The sequence shown here is derived from an EMBL/GenBank/DDBJ whole genome shotgun (WGS) entry which is preliminary data.</text>
</comment>
<sequence>MAKAVTMKLQDAYNDYFQCLLELSGSRKVALESITNSLEPRWRYFPELQAESGNAVSNVEDFCNKLLTHLGNNAEEADSCCEEDIAKRESLFDEIAKTKQKIALATTDQDTNKELIDSRKRQLAFLQNNVFKKTFELKNKLADINIREKETFRKFFQVWFAEEEKFHKRDSEILCNIEILLASLPKKEESAELIPNEEM</sequence>
<organism evidence="1 2">
    <name type="scientific">Caerostris darwini</name>
    <dbReference type="NCBI Taxonomy" id="1538125"/>
    <lineage>
        <taxon>Eukaryota</taxon>
        <taxon>Metazoa</taxon>
        <taxon>Ecdysozoa</taxon>
        <taxon>Arthropoda</taxon>
        <taxon>Chelicerata</taxon>
        <taxon>Arachnida</taxon>
        <taxon>Araneae</taxon>
        <taxon>Araneomorphae</taxon>
        <taxon>Entelegynae</taxon>
        <taxon>Araneoidea</taxon>
        <taxon>Araneidae</taxon>
        <taxon>Caerostris</taxon>
    </lineage>
</organism>
<proteinExistence type="predicted"/>
<reference evidence="1 2" key="1">
    <citation type="submission" date="2021-06" db="EMBL/GenBank/DDBJ databases">
        <title>Caerostris darwini draft genome.</title>
        <authorList>
            <person name="Kono N."/>
            <person name="Arakawa K."/>
        </authorList>
    </citation>
    <scope>NUCLEOTIDE SEQUENCE [LARGE SCALE GENOMIC DNA]</scope>
</reference>
<gene>
    <name evidence="1" type="ORF">CDAR_384211</name>
</gene>
<name>A0AAV4QVE6_9ARAC</name>
<keyword evidence="2" id="KW-1185">Reference proteome</keyword>
<protein>
    <submittedName>
        <fullName evidence="1">Uncharacterized protein</fullName>
    </submittedName>
</protein>
<dbReference type="Proteomes" id="UP001054837">
    <property type="component" value="Unassembled WGS sequence"/>
</dbReference>
<dbReference type="AlphaFoldDB" id="A0AAV4QVE6"/>
<evidence type="ECO:0000313" key="1">
    <source>
        <dbReference type="EMBL" id="GIY12841.1"/>
    </source>
</evidence>
<accession>A0AAV4QVE6</accession>